<evidence type="ECO:0000256" key="3">
    <source>
        <dbReference type="ARBA" id="ARBA00004651"/>
    </source>
</evidence>
<evidence type="ECO:0000256" key="1">
    <source>
        <dbReference type="ARBA" id="ARBA00003820"/>
    </source>
</evidence>
<evidence type="ECO:0000256" key="13">
    <source>
        <dbReference type="SAM" id="MobiDB-lite"/>
    </source>
</evidence>
<dbReference type="InterPro" id="IPR000067">
    <property type="entry name" value="FlgMring_FliF"/>
</dbReference>
<comment type="function">
    <text evidence="1 12">The M ring may be actively involved in energy transduction.</text>
</comment>
<reference evidence="18" key="1">
    <citation type="submission" date="2017-11" db="EMBL/GenBank/DDBJ databases">
        <title>The draft genome sequence of Chromatocurvus sp. F02.</title>
        <authorList>
            <person name="Du Z.-J."/>
            <person name="Chang Y.-Q."/>
        </authorList>
    </citation>
    <scope>NUCLEOTIDE SEQUENCE [LARGE SCALE GENOMIC DNA]</scope>
    <source>
        <strain evidence="18">F02</strain>
    </source>
</reference>
<dbReference type="OrthoDB" id="8554211at2"/>
<comment type="subcellular location">
    <subcellularLocation>
        <location evidence="2 12">Bacterial flagellum basal body</location>
    </subcellularLocation>
    <subcellularLocation>
        <location evidence="3">Cell membrane</location>
        <topology evidence="3">Multi-pass membrane protein</topology>
    </subcellularLocation>
</comment>
<keyword evidence="8 14" id="KW-1133">Transmembrane helix</keyword>
<organism evidence="17 18">
    <name type="scientific">Kineobactrum sediminis</name>
    <dbReference type="NCBI Taxonomy" id="1905677"/>
    <lineage>
        <taxon>Bacteria</taxon>
        <taxon>Pseudomonadati</taxon>
        <taxon>Pseudomonadota</taxon>
        <taxon>Gammaproteobacteria</taxon>
        <taxon>Cellvibrionales</taxon>
        <taxon>Halieaceae</taxon>
        <taxon>Kineobactrum</taxon>
    </lineage>
</organism>
<feature type="region of interest" description="Disordered" evidence="13">
    <location>
        <begin position="221"/>
        <end position="240"/>
    </location>
</feature>
<evidence type="ECO:0000256" key="8">
    <source>
        <dbReference type="ARBA" id="ARBA00022989"/>
    </source>
</evidence>
<dbReference type="GO" id="GO:0009431">
    <property type="term" value="C:bacterial-type flagellum basal body, MS ring"/>
    <property type="evidence" value="ECO:0007669"/>
    <property type="project" value="InterPro"/>
</dbReference>
<dbReference type="PIRSF" id="PIRSF004862">
    <property type="entry name" value="FliF"/>
    <property type="match status" value="1"/>
</dbReference>
<keyword evidence="17" id="KW-0969">Cilium</keyword>
<evidence type="ECO:0000256" key="14">
    <source>
        <dbReference type="SAM" id="Phobius"/>
    </source>
</evidence>
<comment type="caution">
    <text evidence="17">The sequence shown here is derived from an EMBL/GenBank/DDBJ whole genome shotgun (WGS) entry which is preliminary data.</text>
</comment>
<dbReference type="InterPro" id="IPR043427">
    <property type="entry name" value="YscJ/FliF"/>
</dbReference>
<evidence type="ECO:0000256" key="7">
    <source>
        <dbReference type="ARBA" id="ARBA00022692"/>
    </source>
</evidence>
<keyword evidence="7 14" id="KW-0812">Transmembrane</keyword>
<evidence type="ECO:0000256" key="9">
    <source>
        <dbReference type="ARBA" id="ARBA00023136"/>
    </source>
</evidence>
<feature type="domain" description="Flagellar M-ring C-terminal" evidence="16">
    <location>
        <begin position="256"/>
        <end position="426"/>
    </location>
</feature>
<evidence type="ECO:0000256" key="2">
    <source>
        <dbReference type="ARBA" id="ARBA00004117"/>
    </source>
</evidence>
<sequence>MAAQDVSLANSRETLIDQVPGLRQLLLLVGIAGAVAIGVWVVLWSQDDAYSALFTNLADRDAMEIVQVLESSGIPHRYESGAGVVMVPAGQVHTARLQLASQSLPNSAGVGFEMLNESNGISDSQFIETARYQRALEVELQRTIASINAIGSARVHLAVPRQTVFVRNRAQPGASVLVNLYPGRRLEPAQVASIVNLVASSVTDMERSQVTVVDQNGNLLSVDPDAEAEGNRNSSAVERQGQRIEERLKLRIEELLTPIVGSNNTMAQVAVSLNPETLEETQELYDPDNQVVRSEQNSADPAAGLQAARGIPGALANQPPVAAAEPAAGTEGAVAEDLADPPLSTRSLRNYEIGRTVRYIQAPMGSIRRLNVAVVLNQRTRLNDAGETESVPYAVEELAELTELVRQAVGFEEARGDAVTVIGADFLLGPEREQPDLPEPSFLDQFNPMESLRILVAVIVVLLLIFTIIRPTLRQLLTLPPRTVMLPSMVPRGLPPGEDTAGGPGDSGGSAAAGRAGAGPAPPSGNQEFEQRVSNAKAVVNQDPKRVAQVVRDWVNEGE</sequence>
<accession>A0A2N5Y6E7</accession>
<keyword evidence="6" id="KW-1003">Cell membrane</keyword>
<name>A0A2N5Y6E7_9GAMM</name>
<dbReference type="GO" id="GO:0005886">
    <property type="term" value="C:plasma membrane"/>
    <property type="evidence" value="ECO:0007669"/>
    <property type="project" value="UniProtKB-SubCell"/>
</dbReference>
<dbReference type="PANTHER" id="PTHR30046:SF0">
    <property type="entry name" value="FLAGELLAR M-RING PROTEIN"/>
    <property type="match status" value="1"/>
</dbReference>
<dbReference type="InterPro" id="IPR006182">
    <property type="entry name" value="FliF_N_dom"/>
</dbReference>
<comment type="similarity">
    <text evidence="4 12">Belongs to the FliF family.</text>
</comment>
<protein>
    <recommendedName>
        <fullName evidence="5 12">Flagellar M-ring protein</fullName>
    </recommendedName>
</protein>
<dbReference type="GO" id="GO:0071973">
    <property type="term" value="P:bacterial-type flagellum-dependent cell motility"/>
    <property type="evidence" value="ECO:0007669"/>
    <property type="project" value="InterPro"/>
</dbReference>
<evidence type="ECO:0000256" key="10">
    <source>
        <dbReference type="ARBA" id="ARBA00023143"/>
    </source>
</evidence>
<feature type="domain" description="Flagellar M-ring N-terminal" evidence="15">
    <location>
        <begin position="46"/>
        <end position="221"/>
    </location>
</feature>
<proteinExistence type="inferred from homology"/>
<evidence type="ECO:0000256" key="4">
    <source>
        <dbReference type="ARBA" id="ARBA00007971"/>
    </source>
</evidence>
<keyword evidence="10 12" id="KW-0975">Bacterial flagellum</keyword>
<evidence type="ECO:0000313" key="18">
    <source>
        <dbReference type="Proteomes" id="UP000234845"/>
    </source>
</evidence>
<evidence type="ECO:0000256" key="11">
    <source>
        <dbReference type="ARBA" id="ARBA00025936"/>
    </source>
</evidence>
<dbReference type="NCBIfam" id="TIGR00206">
    <property type="entry name" value="fliF"/>
    <property type="match status" value="1"/>
</dbReference>
<feature type="transmembrane region" description="Helical" evidence="14">
    <location>
        <begin position="451"/>
        <end position="469"/>
    </location>
</feature>
<evidence type="ECO:0000256" key="6">
    <source>
        <dbReference type="ARBA" id="ARBA00022475"/>
    </source>
</evidence>
<dbReference type="Pfam" id="PF08345">
    <property type="entry name" value="YscJ_FliF_C"/>
    <property type="match status" value="1"/>
</dbReference>
<dbReference type="EMBL" id="PKLZ01000001">
    <property type="protein sequence ID" value="PLW83974.1"/>
    <property type="molecule type" value="Genomic_DNA"/>
</dbReference>
<dbReference type="GO" id="GO:0003774">
    <property type="term" value="F:cytoskeletal motor activity"/>
    <property type="evidence" value="ECO:0007669"/>
    <property type="project" value="InterPro"/>
</dbReference>
<feature type="transmembrane region" description="Helical" evidence="14">
    <location>
        <begin position="25"/>
        <end position="44"/>
    </location>
</feature>
<evidence type="ECO:0000256" key="5">
    <source>
        <dbReference type="ARBA" id="ARBA00017949"/>
    </source>
</evidence>
<gene>
    <name evidence="17" type="primary">fliF</name>
    <name evidence="17" type="ORF">CWI75_01070</name>
</gene>
<keyword evidence="9 14" id="KW-0472">Membrane</keyword>
<evidence type="ECO:0000256" key="12">
    <source>
        <dbReference type="PIRNR" id="PIRNR004862"/>
    </source>
</evidence>
<dbReference type="InterPro" id="IPR013556">
    <property type="entry name" value="Flag_M-ring_C"/>
</dbReference>
<dbReference type="RefSeq" id="WP_101519611.1">
    <property type="nucleotide sequence ID" value="NZ_PKLZ01000001.1"/>
</dbReference>
<evidence type="ECO:0000259" key="16">
    <source>
        <dbReference type="Pfam" id="PF08345"/>
    </source>
</evidence>
<keyword evidence="17" id="KW-0282">Flagellum</keyword>
<evidence type="ECO:0000259" key="15">
    <source>
        <dbReference type="Pfam" id="PF01514"/>
    </source>
</evidence>
<feature type="region of interest" description="Disordered" evidence="13">
    <location>
        <begin position="490"/>
        <end position="541"/>
    </location>
</feature>
<comment type="subunit">
    <text evidence="11">The basal body constitutes a major portion of the flagellar organelle and consists of four rings (L,P,S, and M) mounted on a central rod. The M ring is integral to the inner membrane of the cell and may be connected to the flagellar rod via the S ring. The S (supramembrane ring) lies just distal to the M ring. The L and P rings lie in the outer membrane and the periplasmic space, respectively.</text>
</comment>
<dbReference type="AlphaFoldDB" id="A0A2N5Y6E7"/>
<dbReference type="PRINTS" id="PR01009">
    <property type="entry name" value="FLGMRINGFLIF"/>
</dbReference>
<dbReference type="Pfam" id="PF01514">
    <property type="entry name" value="YscJ_FliF"/>
    <property type="match status" value="1"/>
</dbReference>
<keyword evidence="17" id="KW-0966">Cell projection</keyword>
<evidence type="ECO:0000313" key="17">
    <source>
        <dbReference type="EMBL" id="PLW83974.1"/>
    </source>
</evidence>
<keyword evidence="18" id="KW-1185">Reference proteome</keyword>
<feature type="compositionally biased region" description="Low complexity" evidence="13">
    <location>
        <begin position="509"/>
        <end position="519"/>
    </location>
</feature>
<dbReference type="Gene3D" id="3.30.300.30">
    <property type="match status" value="1"/>
</dbReference>
<dbReference type="PANTHER" id="PTHR30046">
    <property type="entry name" value="FLAGELLAR M-RING PROTEIN"/>
    <property type="match status" value="1"/>
</dbReference>
<dbReference type="Proteomes" id="UP000234845">
    <property type="component" value="Unassembled WGS sequence"/>
</dbReference>
<dbReference type="InterPro" id="IPR045851">
    <property type="entry name" value="AMP-bd_C_sf"/>
</dbReference>